<gene>
    <name evidence="2" type="ORF">PHLCEN_2v4527</name>
</gene>
<feature type="region of interest" description="Disordered" evidence="1">
    <location>
        <begin position="1"/>
        <end position="26"/>
    </location>
</feature>
<dbReference type="STRING" id="98765.A0A2R6PNB7"/>
<comment type="caution">
    <text evidence="2">The sequence shown here is derived from an EMBL/GenBank/DDBJ whole genome shotgun (WGS) entry which is preliminary data.</text>
</comment>
<organism evidence="2 3">
    <name type="scientific">Hermanssonia centrifuga</name>
    <dbReference type="NCBI Taxonomy" id="98765"/>
    <lineage>
        <taxon>Eukaryota</taxon>
        <taxon>Fungi</taxon>
        <taxon>Dikarya</taxon>
        <taxon>Basidiomycota</taxon>
        <taxon>Agaricomycotina</taxon>
        <taxon>Agaricomycetes</taxon>
        <taxon>Polyporales</taxon>
        <taxon>Meruliaceae</taxon>
        <taxon>Hermanssonia</taxon>
    </lineage>
</organism>
<keyword evidence="3" id="KW-1185">Reference proteome</keyword>
<evidence type="ECO:0000313" key="3">
    <source>
        <dbReference type="Proteomes" id="UP000186601"/>
    </source>
</evidence>
<protein>
    <submittedName>
        <fullName evidence="2">Uncharacterized protein</fullName>
    </submittedName>
</protein>
<evidence type="ECO:0000256" key="1">
    <source>
        <dbReference type="SAM" id="MobiDB-lite"/>
    </source>
</evidence>
<dbReference type="OrthoDB" id="3360125at2759"/>
<name>A0A2R6PNB7_9APHY</name>
<dbReference type="Proteomes" id="UP000186601">
    <property type="component" value="Unassembled WGS sequence"/>
</dbReference>
<evidence type="ECO:0000313" key="2">
    <source>
        <dbReference type="EMBL" id="PSR94099.1"/>
    </source>
</evidence>
<accession>A0A2R6PNB7</accession>
<dbReference type="EMBL" id="MLYV02000463">
    <property type="protein sequence ID" value="PSR94099.1"/>
    <property type="molecule type" value="Genomic_DNA"/>
</dbReference>
<reference evidence="2 3" key="1">
    <citation type="submission" date="2018-02" db="EMBL/GenBank/DDBJ databases">
        <title>Genome sequence of the basidiomycete white-rot fungus Phlebia centrifuga.</title>
        <authorList>
            <person name="Granchi Z."/>
            <person name="Peng M."/>
            <person name="de Vries R.P."/>
            <person name="Hilden K."/>
            <person name="Makela M.R."/>
            <person name="Grigoriev I."/>
            <person name="Riley R."/>
        </authorList>
    </citation>
    <scope>NUCLEOTIDE SEQUENCE [LARGE SCALE GENOMIC DNA]</scope>
    <source>
        <strain evidence="2 3">FBCC195</strain>
    </source>
</reference>
<sequence>MAQPSSSHRERERERSERSSRHHHRTISSTTLLLVLSMVLAVLAVMLALPSAQSTAAAATSGDPNAQGVWGILTPKRSQALVSRESNVAQREAEVARREAEILAGAPGGVIQTPAPSVCPVCPTITEAPIQTVIKEVVKEESLTPPGWWDQARIRAEDILDRELKIAEREREIGRREEAVNRREHDASRRENWIMEQLVALNNDEPTVEEEFVYEPAPASAPRRKANKVPYAPPLQALPPPIIYTETAIEFAVETMTVTHTQHHTETLPTKTVTVPAPANTRVVPSPAPQSMKGTATTHIPRTTSVEMVVDEVVPPSYVEEVEVDEPRTKARPRRTPNKWWGW</sequence>
<feature type="compositionally biased region" description="Basic and acidic residues" evidence="1">
    <location>
        <begin position="7"/>
        <end position="19"/>
    </location>
</feature>
<dbReference type="AlphaFoldDB" id="A0A2R6PNB7"/>
<proteinExistence type="predicted"/>